<dbReference type="Gene3D" id="2.60.40.10">
    <property type="entry name" value="Immunoglobulins"/>
    <property type="match status" value="1"/>
</dbReference>
<dbReference type="SUPFAM" id="SSF51445">
    <property type="entry name" value="(Trans)glycosidases"/>
    <property type="match status" value="1"/>
</dbReference>
<gene>
    <name evidence="6" type="ORF">AKJ09_03836</name>
</gene>
<dbReference type="SUPFAM" id="SSF81296">
    <property type="entry name" value="E set domains"/>
    <property type="match status" value="1"/>
</dbReference>
<dbReference type="InterPro" id="IPR017853">
    <property type="entry name" value="GH"/>
</dbReference>
<proteinExistence type="predicted"/>
<dbReference type="Pfam" id="PF16561">
    <property type="entry name" value="AMPK1_CBM"/>
    <property type="match status" value="1"/>
</dbReference>
<evidence type="ECO:0000259" key="5">
    <source>
        <dbReference type="SMART" id="SM00642"/>
    </source>
</evidence>
<feature type="domain" description="Glycosyl hydrolase family 13 catalytic" evidence="5">
    <location>
        <begin position="196"/>
        <end position="622"/>
    </location>
</feature>
<comment type="cofactor">
    <cofactor evidence="1">
        <name>Ca(2+)</name>
        <dbReference type="ChEBI" id="CHEBI:29108"/>
    </cofactor>
</comment>
<dbReference type="EMBL" id="CP012333">
    <property type="protein sequence ID" value="AKU97172.1"/>
    <property type="molecule type" value="Genomic_DNA"/>
</dbReference>
<keyword evidence="2" id="KW-0479">Metal-binding</keyword>
<dbReference type="GO" id="GO:0005975">
    <property type="term" value="P:carbohydrate metabolic process"/>
    <property type="evidence" value="ECO:0007669"/>
    <property type="project" value="InterPro"/>
</dbReference>
<dbReference type="GO" id="GO:0046872">
    <property type="term" value="F:metal ion binding"/>
    <property type="evidence" value="ECO:0007669"/>
    <property type="project" value="UniProtKB-KW"/>
</dbReference>
<accession>A0A0K1PUH0</accession>
<dbReference type="InterPro" id="IPR014756">
    <property type="entry name" value="Ig_E-set"/>
</dbReference>
<reference evidence="6 7" key="1">
    <citation type="submission" date="2015-08" db="EMBL/GenBank/DDBJ databases">
        <authorList>
            <person name="Babu N.S."/>
            <person name="Beckwith C.J."/>
            <person name="Beseler K.G."/>
            <person name="Brison A."/>
            <person name="Carone J.V."/>
            <person name="Caskin T.P."/>
            <person name="Diamond M."/>
            <person name="Durham M.E."/>
            <person name="Foxe J.M."/>
            <person name="Go M."/>
            <person name="Henderson B.A."/>
            <person name="Jones I.B."/>
            <person name="McGettigan J.A."/>
            <person name="Micheletti S.J."/>
            <person name="Nasrallah M.E."/>
            <person name="Ortiz D."/>
            <person name="Piller C.R."/>
            <person name="Privatt S.R."/>
            <person name="Schneider S.L."/>
            <person name="Sharp S."/>
            <person name="Smith T.C."/>
            <person name="Stanton J.D."/>
            <person name="Ullery H.E."/>
            <person name="Wilson R.J."/>
            <person name="Serrano M.G."/>
            <person name="Buck G."/>
            <person name="Lee V."/>
            <person name="Wang Y."/>
            <person name="Carvalho R."/>
            <person name="Voegtly L."/>
            <person name="Shi R."/>
            <person name="Duckworth R."/>
            <person name="Johnson A."/>
            <person name="Loviza R."/>
            <person name="Walstead R."/>
            <person name="Shah Z."/>
            <person name="Kiflezghi M."/>
            <person name="Wade K."/>
            <person name="Ball S.L."/>
            <person name="Bradley K.W."/>
            <person name="Asai D.J."/>
            <person name="Bowman C.A."/>
            <person name="Russell D.A."/>
            <person name="Pope W.H."/>
            <person name="Jacobs-Sera D."/>
            <person name="Hendrix R.W."/>
            <person name="Hatfull G.F."/>
        </authorList>
    </citation>
    <scope>NUCLEOTIDE SEQUENCE [LARGE SCALE GENOMIC DNA]</scope>
    <source>
        <strain evidence="6 7">DSM 27648</strain>
    </source>
</reference>
<dbReference type="OrthoDB" id="9760647at2"/>
<dbReference type="Gene3D" id="2.60.40.1180">
    <property type="entry name" value="Golgi alpha-mannosidase II"/>
    <property type="match status" value="1"/>
</dbReference>
<evidence type="ECO:0000256" key="2">
    <source>
        <dbReference type="ARBA" id="ARBA00022723"/>
    </source>
</evidence>
<dbReference type="PANTHER" id="PTHR10357:SF215">
    <property type="entry name" value="ALPHA-AMYLASE 1"/>
    <property type="match status" value="1"/>
</dbReference>
<dbReference type="Pfam" id="PF00128">
    <property type="entry name" value="Alpha-amylase"/>
    <property type="match status" value="1"/>
</dbReference>
<dbReference type="InterPro" id="IPR006047">
    <property type="entry name" value="GH13_cat_dom"/>
</dbReference>
<dbReference type="AlphaFoldDB" id="A0A0K1PUH0"/>
<dbReference type="KEGG" id="llu:AKJ09_03836"/>
<dbReference type="SUPFAM" id="SSF51011">
    <property type="entry name" value="Glycosyl hydrolase domain"/>
    <property type="match status" value="1"/>
</dbReference>
<protein>
    <submittedName>
        <fullName evidence="6">Neopullulanase</fullName>
    </submittedName>
</protein>
<evidence type="ECO:0000313" key="7">
    <source>
        <dbReference type="Proteomes" id="UP000064967"/>
    </source>
</evidence>
<feature type="compositionally biased region" description="Gly residues" evidence="4">
    <location>
        <begin position="58"/>
        <end position="67"/>
    </location>
</feature>
<keyword evidence="7" id="KW-1185">Reference proteome</keyword>
<evidence type="ECO:0000256" key="3">
    <source>
        <dbReference type="ARBA" id="ARBA00022729"/>
    </source>
</evidence>
<organism evidence="6 7">
    <name type="scientific">Labilithrix luteola</name>
    <dbReference type="NCBI Taxonomy" id="1391654"/>
    <lineage>
        <taxon>Bacteria</taxon>
        <taxon>Pseudomonadati</taxon>
        <taxon>Myxococcota</taxon>
        <taxon>Polyangia</taxon>
        <taxon>Polyangiales</taxon>
        <taxon>Labilitrichaceae</taxon>
        <taxon>Labilithrix</taxon>
    </lineage>
</organism>
<dbReference type="PANTHER" id="PTHR10357">
    <property type="entry name" value="ALPHA-AMYLASE FAMILY MEMBER"/>
    <property type="match status" value="1"/>
</dbReference>
<dbReference type="Proteomes" id="UP000064967">
    <property type="component" value="Chromosome"/>
</dbReference>
<name>A0A0K1PUH0_9BACT</name>
<dbReference type="RefSeq" id="WP_146648352.1">
    <property type="nucleotide sequence ID" value="NZ_CP012333.1"/>
</dbReference>
<sequence length="702" mass="76585">MPASGEVSRVRGLSSWAGCFVVGSSLLAAAGSLPACGSSDVDNKDYGSPPDSGAFDPGKGGGNGYGYGETPAQPFVCPDALKRCSHAFTYPFGGESTVELRGDFGGPDTWVSGKPMTKQGSVWTVDVNVPFDAPVQYKFFVNGTDWKVDPSQPTVTGTDNNTNNLFAGTTCEPAICEEDGALPPGVFDWRDSVIYFAFVDRFKNGNTGNDCTVANVSEGAKSIANYMGGDWAGVTQKINDGYFTGLGINTIWLTVPFDNPNEAGRGQGGDDHMYSGYHGYWPKADSSDPNTLAQESCFGSFSELKGLVSAAHAKGIKVLFDYAMVHVHSSSQVFQQHNDWFWPNSKDGSPDCVCGGAYCSWDNDPQRCWFTDYLPHWNYTNQAARDYSVAQAVAWVKQTQDASGFGVDGFRADAIKHVDISWLTALRAKLKTDILATQSPQQRFYMVGETYDFGNRDLIKSYVEPSSKLDGQFDFPLRRELVETVIMRMRSLNDLANFMNSNDYYYGASSVMSTFIGNHDLPRIIHLAANSRLWGDNQAADGKDRAWSGRPSAVAEREAYERVANGFAVLFTNRGAPLVYYGDEIGLPGAGDPDNRRFMQWDGLSQNQTYLRDRIAKLADIRSKHPALRRGTRTTLEVGTESWLYSRITTGDTVYVAVNRGDAEVTVHSLPGGSFSELVTGADVSGSSATIPARQTRIFVAK</sequence>
<dbReference type="Gene3D" id="3.20.20.80">
    <property type="entry name" value="Glycosidases"/>
    <property type="match status" value="1"/>
</dbReference>
<dbReference type="STRING" id="1391654.AKJ09_03836"/>
<dbReference type="InterPro" id="IPR032640">
    <property type="entry name" value="AMPK1_CBM"/>
</dbReference>
<feature type="region of interest" description="Disordered" evidence="4">
    <location>
        <begin position="42"/>
        <end position="67"/>
    </location>
</feature>
<keyword evidence="3" id="KW-0732">Signal</keyword>
<evidence type="ECO:0000313" key="6">
    <source>
        <dbReference type="EMBL" id="AKU97172.1"/>
    </source>
</evidence>
<dbReference type="InterPro" id="IPR013783">
    <property type="entry name" value="Ig-like_fold"/>
</dbReference>
<dbReference type="InterPro" id="IPR013780">
    <property type="entry name" value="Glyco_hydro_b"/>
</dbReference>
<evidence type="ECO:0000256" key="1">
    <source>
        <dbReference type="ARBA" id="ARBA00001913"/>
    </source>
</evidence>
<dbReference type="SMART" id="SM00642">
    <property type="entry name" value="Aamy"/>
    <property type="match status" value="1"/>
</dbReference>
<evidence type="ECO:0000256" key="4">
    <source>
        <dbReference type="SAM" id="MobiDB-lite"/>
    </source>
</evidence>
<dbReference type="CDD" id="cd02859">
    <property type="entry name" value="E_set_AMPKbeta_like_N"/>
    <property type="match status" value="1"/>
</dbReference>